<dbReference type="PROSITE" id="PS50850">
    <property type="entry name" value="MFS"/>
    <property type="match status" value="1"/>
</dbReference>
<dbReference type="EMBL" id="RKHJ01000001">
    <property type="protein sequence ID" value="ROR66006.1"/>
    <property type="molecule type" value="Genomic_DNA"/>
</dbReference>
<organism evidence="10 11">
    <name type="scientific">Agrococcus jenensis</name>
    <dbReference type="NCBI Taxonomy" id="46353"/>
    <lineage>
        <taxon>Bacteria</taxon>
        <taxon>Bacillati</taxon>
        <taxon>Actinomycetota</taxon>
        <taxon>Actinomycetes</taxon>
        <taxon>Micrococcales</taxon>
        <taxon>Microbacteriaceae</taxon>
        <taxon>Agrococcus</taxon>
    </lineage>
</organism>
<evidence type="ECO:0000256" key="1">
    <source>
        <dbReference type="ARBA" id="ARBA00004651"/>
    </source>
</evidence>
<dbReference type="InterPro" id="IPR020846">
    <property type="entry name" value="MFS_dom"/>
</dbReference>
<keyword evidence="5 8" id="KW-0812">Transmembrane</keyword>
<keyword evidence="6 8" id="KW-1133">Transmembrane helix</keyword>
<name>A0A3N2ASP6_9MICO</name>
<dbReference type="PANTHER" id="PTHR43271">
    <property type="entry name" value="BLL2771 PROTEIN"/>
    <property type="match status" value="1"/>
</dbReference>
<dbReference type="InterPro" id="IPR011701">
    <property type="entry name" value="MFS"/>
</dbReference>
<feature type="transmembrane region" description="Helical" evidence="8">
    <location>
        <begin position="348"/>
        <end position="366"/>
    </location>
</feature>
<evidence type="ECO:0000256" key="2">
    <source>
        <dbReference type="ARBA" id="ARBA00008335"/>
    </source>
</evidence>
<accession>A0A3N2ASP6</accession>
<evidence type="ECO:0000256" key="5">
    <source>
        <dbReference type="ARBA" id="ARBA00022692"/>
    </source>
</evidence>
<reference evidence="10 11" key="1">
    <citation type="submission" date="2018-11" db="EMBL/GenBank/DDBJ databases">
        <title>Sequencing the genomes of 1000 actinobacteria strains.</title>
        <authorList>
            <person name="Klenk H.-P."/>
        </authorList>
    </citation>
    <scope>NUCLEOTIDE SEQUENCE [LARGE SCALE GENOMIC DNA]</scope>
    <source>
        <strain evidence="10 11">DSM 9580</strain>
    </source>
</reference>
<dbReference type="Pfam" id="PF07690">
    <property type="entry name" value="MFS_1"/>
    <property type="match status" value="1"/>
</dbReference>
<keyword evidence="11" id="KW-1185">Reference proteome</keyword>
<comment type="subcellular location">
    <subcellularLocation>
        <location evidence="1">Cell membrane</location>
        <topology evidence="1">Multi-pass membrane protein</topology>
    </subcellularLocation>
</comment>
<feature type="transmembrane region" description="Helical" evidence="8">
    <location>
        <begin position="114"/>
        <end position="135"/>
    </location>
</feature>
<feature type="domain" description="Major facilitator superfamily (MFS) profile" evidence="9">
    <location>
        <begin position="22"/>
        <end position="400"/>
    </location>
</feature>
<evidence type="ECO:0000256" key="8">
    <source>
        <dbReference type="SAM" id="Phobius"/>
    </source>
</evidence>
<feature type="transmembrane region" description="Helical" evidence="8">
    <location>
        <begin position="58"/>
        <end position="79"/>
    </location>
</feature>
<feature type="transmembrane region" description="Helical" evidence="8">
    <location>
        <begin position="252"/>
        <end position="272"/>
    </location>
</feature>
<comment type="caution">
    <text evidence="10">The sequence shown here is derived from an EMBL/GenBank/DDBJ whole genome shotgun (WGS) entry which is preliminary data.</text>
</comment>
<feature type="transmembrane region" description="Helical" evidence="8">
    <location>
        <begin position="372"/>
        <end position="396"/>
    </location>
</feature>
<dbReference type="SUPFAM" id="SSF103473">
    <property type="entry name" value="MFS general substrate transporter"/>
    <property type="match status" value="1"/>
</dbReference>
<dbReference type="InterPro" id="IPR036259">
    <property type="entry name" value="MFS_trans_sf"/>
</dbReference>
<dbReference type="CDD" id="cd17324">
    <property type="entry name" value="MFS_NepI_like"/>
    <property type="match status" value="1"/>
</dbReference>
<evidence type="ECO:0000259" key="9">
    <source>
        <dbReference type="PROSITE" id="PS50850"/>
    </source>
</evidence>
<comment type="similarity">
    <text evidence="2">Belongs to the major facilitator superfamily.</text>
</comment>
<feature type="transmembrane region" description="Helical" evidence="8">
    <location>
        <begin position="176"/>
        <end position="196"/>
    </location>
</feature>
<keyword evidence="7 8" id="KW-0472">Membrane</keyword>
<dbReference type="OrthoDB" id="63984at2"/>
<evidence type="ECO:0000256" key="4">
    <source>
        <dbReference type="ARBA" id="ARBA00022475"/>
    </source>
</evidence>
<feature type="transmembrane region" description="Helical" evidence="8">
    <location>
        <begin position="226"/>
        <end position="246"/>
    </location>
</feature>
<dbReference type="Gene3D" id="1.20.1250.20">
    <property type="entry name" value="MFS general substrate transporter like domains"/>
    <property type="match status" value="1"/>
</dbReference>
<feature type="transmembrane region" description="Helical" evidence="8">
    <location>
        <begin position="284"/>
        <end position="306"/>
    </location>
</feature>
<evidence type="ECO:0000313" key="11">
    <source>
        <dbReference type="Proteomes" id="UP000275456"/>
    </source>
</evidence>
<dbReference type="GO" id="GO:0022857">
    <property type="term" value="F:transmembrane transporter activity"/>
    <property type="evidence" value="ECO:0007669"/>
    <property type="project" value="InterPro"/>
</dbReference>
<feature type="transmembrane region" description="Helical" evidence="8">
    <location>
        <begin position="142"/>
        <end position="164"/>
    </location>
</feature>
<feature type="transmembrane region" description="Helical" evidence="8">
    <location>
        <begin position="91"/>
        <end position="108"/>
    </location>
</feature>
<evidence type="ECO:0000256" key="7">
    <source>
        <dbReference type="ARBA" id="ARBA00023136"/>
    </source>
</evidence>
<evidence type="ECO:0000256" key="3">
    <source>
        <dbReference type="ARBA" id="ARBA00022448"/>
    </source>
</evidence>
<keyword evidence="4" id="KW-1003">Cell membrane</keyword>
<gene>
    <name evidence="10" type="ORF">EDD26_1381</name>
</gene>
<dbReference type="Proteomes" id="UP000275456">
    <property type="component" value="Unassembled WGS sequence"/>
</dbReference>
<evidence type="ECO:0000313" key="10">
    <source>
        <dbReference type="EMBL" id="ROR66006.1"/>
    </source>
</evidence>
<protein>
    <submittedName>
        <fullName evidence="10">Putative MFS family arabinose efflux permease</fullName>
    </submittedName>
</protein>
<sequence length="412" mass="41565">MTAASATVERPAAGISITPRRLTVALLALGLATFTQLYAIQGALPQLARELGATPSEAALTVSLATAGLAASVIPWAFAADRFGRLAMMRLAAIGSIVLSAAVVLAPTTEVLLAVRFVGGAMLGAVPALSVAVAYERLSGRAAAAVAAAYIAGTSVGGAAGRLVVGPLAPLVGWRWAVLVVVAVGTAAIVVFLLAIRGRTAGPPPAAEPRRRRMAEALRGPGLRSLYLQAFLLVGVQVGVYNYLAFRLEAPPYALAPAVASLIFVAYAAGTIGSRSSSWIAGRIGARATMLAGHGTMLVGLALLALAPLPVVIAGLVLATLGFFLAHATAASQVGARASAIARSQAGAFYTIGFYVGSAVVGWALGLPFEAAGWPALTACAMGLVVVSLVLSLVAARAERSGRRAMQAASAR</sequence>
<proteinExistence type="inferred from homology"/>
<feature type="transmembrane region" description="Helical" evidence="8">
    <location>
        <begin position="312"/>
        <end position="336"/>
    </location>
</feature>
<dbReference type="RefSeq" id="WP_123697035.1">
    <property type="nucleotide sequence ID" value="NZ_RKHJ01000001.1"/>
</dbReference>
<keyword evidence="3" id="KW-0813">Transport</keyword>
<dbReference type="PANTHER" id="PTHR43271:SF2">
    <property type="entry name" value="BLL2771 PROTEIN"/>
    <property type="match status" value="1"/>
</dbReference>
<dbReference type="GO" id="GO:0005886">
    <property type="term" value="C:plasma membrane"/>
    <property type="evidence" value="ECO:0007669"/>
    <property type="project" value="UniProtKB-SubCell"/>
</dbReference>
<dbReference type="AlphaFoldDB" id="A0A3N2ASP6"/>
<evidence type="ECO:0000256" key="6">
    <source>
        <dbReference type="ARBA" id="ARBA00022989"/>
    </source>
</evidence>